<reference evidence="2" key="1">
    <citation type="submission" date="2018-05" db="EMBL/GenBank/DDBJ databases">
        <title>Leptospira yasudae sp. nov. and Leptospira stimsonii sp. nov., two pathogenic species of the genus Leptospira isolated from environmental sources.</title>
        <authorList>
            <person name="Casanovas-Massana A."/>
            <person name="Hamond C."/>
            <person name="Santos L.A."/>
            <person name="Hacker K.P."/>
            <person name="Balassiano I."/>
            <person name="Medeiros M.A."/>
            <person name="Reis M.G."/>
            <person name="Ko A.I."/>
            <person name="Wunder E.A."/>
        </authorList>
    </citation>
    <scope>NUCLEOTIDE SEQUENCE [LARGE SCALE GENOMIC DNA]</scope>
    <source>
        <strain evidence="2">AMB6-RJ</strain>
    </source>
</reference>
<dbReference type="EMBL" id="QHCS01000009">
    <property type="protein sequence ID" value="RHX83379.1"/>
    <property type="molecule type" value="Genomic_DNA"/>
</dbReference>
<evidence type="ECO:0000313" key="1">
    <source>
        <dbReference type="EMBL" id="RHX83379.1"/>
    </source>
</evidence>
<proteinExistence type="predicted"/>
<protein>
    <recommendedName>
        <fullName evidence="3">Helicase ATP-binding domain-containing protein</fullName>
    </recommendedName>
</protein>
<dbReference type="AlphaFoldDB" id="A0A8B3CMS6"/>
<name>A0A8B3CMS6_9LEPT</name>
<organism evidence="1 2">
    <name type="scientific">Leptospira stimsonii</name>
    <dbReference type="NCBI Taxonomy" id="2202203"/>
    <lineage>
        <taxon>Bacteria</taxon>
        <taxon>Pseudomonadati</taxon>
        <taxon>Spirochaetota</taxon>
        <taxon>Spirochaetia</taxon>
        <taxon>Leptospirales</taxon>
        <taxon>Leptospiraceae</taxon>
        <taxon>Leptospira</taxon>
    </lineage>
</organism>
<comment type="caution">
    <text evidence="1">The sequence shown here is derived from an EMBL/GenBank/DDBJ whole genome shotgun (WGS) entry which is preliminary data.</text>
</comment>
<accession>A0A8B3CMS6</accession>
<evidence type="ECO:0008006" key="3">
    <source>
        <dbReference type="Google" id="ProtNLM"/>
    </source>
</evidence>
<sequence>MSIGMRISYLISNKIVTDPKHVAFTDNYIQKDADIDELLKDLTSGHSIVPAQFKAGETKRKNENFESANLIMLDYDGGLSINKAKEIFKSEAVAIVPTRNHQKDKSGEVADRFRVILILPISVNANIHRIILKACVSIYGHDKKCTDQARGYITVQNGDIAILNKDNVFNLRRLLGIYFNDNNIRTKIYNDLNRNRSFFENIAEEIVTELKRLNLLDEDYKLPSIKGNFYENLTNSIYNNIEYAKNSTYSLDSSSPSTSVEDELTKDMSEKGLIRNYNWDILSSKCEVFRDPKSSDHGELLILITNLSKIVGGLKRLKTILKDRPYNIVQRGDDYYETIRKSVDDYNPISCSTFCSKYGTCGNSGNLLTLMEDENAKIKSIEENIELRTLEDARDELKRIWDQIHLDTSNNVHLIIAPTGIGKTHLLESLKEGKGTKVIASPRHELIDKLQIGYTYPVINAKKYPDINELLDMGYRTNEFKDNDQLITNPESRVYLNDYFERIKQVSIEKIVKMTHEKLSYPKTFENVSNLECIYIDEDIMNTLYKIDSIDIKSLNKFVSYCNSFNTDPSVQISAYLKSWLNLEDGQLEDVGGFDHNLLSTVGEYLKDINARAAGMSIKAKPEILKAQGIYNLFYAEYALRVGENIYHIQKKILPKVKTIILSASPHLESYSRYFGDRLVIHNVGHVKPKGKCIMFPRFSFSKASLDDGRIEELRKLEKVLIDNSFEMISHLKTKIDIKLAAHYFATNGKRELEGKRLAVIGTPNPSEFYVKLKSAVLDLDPELVSGYQENNFMDVEYNGFKFNYKVLSKDPKIIDIQLHFIYNELLQAIGRARNLFKDVPVLLFSKFPIRFFEIRKKQGKYDLSSFVRESLNSEFNSDNSMVA</sequence>
<gene>
    <name evidence="1" type="ORF">DLM78_22025</name>
</gene>
<dbReference type="Proteomes" id="UP000266669">
    <property type="component" value="Unassembled WGS sequence"/>
</dbReference>
<evidence type="ECO:0000313" key="2">
    <source>
        <dbReference type="Proteomes" id="UP000266669"/>
    </source>
</evidence>